<evidence type="ECO:0000313" key="4">
    <source>
        <dbReference type="EMBL" id="OJH42539.1"/>
    </source>
</evidence>
<proteinExistence type="predicted"/>
<dbReference type="CDD" id="cd01026">
    <property type="entry name" value="TOPRIM_OLD"/>
    <property type="match status" value="1"/>
</dbReference>
<dbReference type="EMBL" id="MPIN01000001">
    <property type="protein sequence ID" value="OJH42539.1"/>
    <property type="molecule type" value="Genomic_DNA"/>
</dbReference>
<reference evidence="4 5" key="2">
    <citation type="submission" date="2016-12" db="EMBL/GenBank/DDBJ databases">
        <title>Draft Genome Sequence of Cystobacter ferrugineus Strain Cbfe23.</title>
        <authorList>
            <person name="Akbar S."/>
            <person name="Dowd S.E."/>
            <person name="Stevens D.C."/>
        </authorList>
    </citation>
    <scope>NUCLEOTIDE SEQUENCE [LARGE SCALE GENOMIC DNA]</scope>
    <source>
        <strain evidence="4 5">Cbfe23</strain>
    </source>
</reference>
<reference evidence="5" key="1">
    <citation type="submission" date="2016-11" db="EMBL/GenBank/DDBJ databases">
        <authorList>
            <person name="Shukria A."/>
            <person name="Stevens D.C."/>
        </authorList>
    </citation>
    <scope>NUCLEOTIDE SEQUENCE [LARGE SCALE GENOMIC DNA]</scope>
    <source>
        <strain evidence="5">Cbfe23</strain>
    </source>
</reference>
<evidence type="ECO:0008006" key="6">
    <source>
        <dbReference type="Google" id="ProtNLM"/>
    </source>
</evidence>
<dbReference type="Proteomes" id="UP000182229">
    <property type="component" value="Unassembled WGS sequence"/>
</dbReference>
<keyword evidence="5" id="KW-1185">Reference proteome</keyword>
<dbReference type="InterPro" id="IPR034139">
    <property type="entry name" value="TOPRIM_OLD"/>
</dbReference>
<dbReference type="InterPro" id="IPR003959">
    <property type="entry name" value="ATPase_AAA_core"/>
</dbReference>
<evidence type="ECO:0000259" key="3">
    <source>
        <dbReference type="Pfam" id="PF20469"/>
    </source>
</evidence>
<gene>
    <name evidence="4" type="ORF">BON30_04935</name>
</gene>
<feature type="domain" description="Endonuclease GajA/Old nuclease/RecF-like AAA" evidence="1">
    <location>
        <begin position="1"/>
        <end position="85"/>
    </location>
</feature>
<sequence length="693" mass="76535">MRITSVKLKNFRCFGPEAVTISLSALTAFVGTNGCGKSSVLEALSRLFGISSTDRTVTREDFHVPLGKTLDEVGETALSIEVRLDFPELDVADGVGGDNEGAEAANLGTAVADCFAQMAVREEGASPYCRVRLEATWTPSALPEGEVEQSLVWLTTSSDEPKDADKQPVRAADRSRIQVLYVPAARDPVRQIRQVSGSLLHHILQAVRWPEQVKEQVEESSNQVIDQFSKVDGVATLQKALQTSWDALHPGRFYGDVSIRPTAKRFDELLKRVEAIFSPGPAGGEYPVERLSDGLKSLLYLAIISAAFEIFGTAIEAKPESDDEDENAKVSPFIRNELDPPVLMVFAIEEPENHLAPHYLGRIITLLRKMAVSPYGQALLTSHSASILSRVEPEEVRYLRLDSTKGTTLVREVTLPSEADAASTYVRLAVRAHPELYFARLVVLGEGDSEEIVLPRLAEAMGLPIDPSFVSIVPLAGRHVNHFWKLLSDLEIPHITLLDLDLERSGGGWGRVKYAYEQLLECGITRDDLLMAEDGSVLSDDELAGMHEWEVDRSTIDTWLPSLEGHNVFFSSPLDLDFMMLTSFKAAYMKNAKRGPSIPKDQKEYEDALASVLSAVLKDKHSGGKQYSADELRLFFWYRYLFLNRGKPVSHMMALADLSPEELVASAPNALKRLVERMKQQLDVAAEDEADAG</sequence>
<dbReference type="Pfam" id="PF13304">
    <property type="entry name" value="AAA_21"/>
    <property type="match status" value="1"/>
</dbReference>
<evidence type="ECO:0000259" key="2">
    <source>
        <dbReference type="Pfam" id="PF13304"/>
    </source>
</evidence>
<dbReference type="PANTHER" id="PTHR43581:SF4">
    <property type="entry name" value="ATP_GTP PHOSPHATASE"/>
    <property type="match status" value="1"/>
</dbReference>
<accession>A0A1L9BJY6</accession>
<feature type="domain" description="OLD protein-like TOPRIM" evidence="3">
    <location>
        <begin position="438"/>
        <end position="501"/>
    </location>
</feature>
<feature type="domain" description="ATPase AAA-type core" evidence="2">
    <location>
        <begin position="281"/>
        <end position="389"/>
    </location>
</feature>
<dbReference type="InterPro" id="IPR051396">
    <property type="entry name" value="Bact_Antivir_Def_Nuclease"/>
</dbReference>
<organism evidence="4 5">
    <name type="scientific">Cystobacter ferrugineus</name>
    <dbReference type="NCBI Taxonomy" id="83449"/>
    <lineage>
        <taxon>Bacteria</taxon>
        <taxon>Pseudomonadati</taxon>
        <taxon>Myxococcota</taxon>
        <taxon>Myxococcia</taxon>
        <taxon>Myxococcales</taxon>
        <taxon>Cystobacterineae</taxon>
        <taxon>Archangiaceae</taxon>
        <taxon>Cystobacter</taxon>
    </lineage>
</organism>
<dbReference type="RefSeq" id="WP_071896634.1">
    <property type="nucleotide sequence ID" value="NZ_MPIN01000001.1"/>
</dbReference>
<dbReference type="InterPro" id="IPR027417">
    <property type="entry name" value="P-loop_NTPase"/>
</dbReference>
<evidence type="ECO:0000313" key="5">
    <source>
        <dbReference type="Proteomes" id="UP000182229"/>
    </source>
</evidence>
<dbReference type="AlphaFoldDB" id="A0A1L9BJY6"/>
<name>A0A1L9BJY6_9BACT</name>
<dbReference type="OrthoDB" id="9816506at2"/>
<dbReference type="STRING" id="83449.BON30_04935"/>
<dbReference type="Pfam" id="PF13175">
    <property type="entry name" value="AAA_15"/>
    <property type="match status" value="1"/>
</dbReference>
<dbReference type="GO" id="GO:0016887">
    <property type="term" value="F:ATP hydrolysis activity"/>
    <property type="evidence" value="ECO:0007669"/>
    <property type="project" value="InterPro"/>
</dbReference>
<dbReference type="SUPFAM" id="SSF52540">
    <property type="entry name" value="P-loop containing nucleoside triphosphate hydrolases"/>
    <property type="match status" value="1"/>
</dbReference>
<dbReference type="Pfam" id="PF20469">
    <property type="entry name" value="OLD-like_TOPRIM"/>
    <property type="match status" value="1"/>
</dbReference>
<protein>
    <recommendedName>
        <fullName evidence="6">ATP-dependent endonuclease</fullName>
    </recommendedName>
</protein>
<dbReference type="PANTHER" id="PTHR43581">
    <property type="entry name" value="ATP/GTP PHOSPHATASE"/>
    <property type="match status" value="1"/>
</dbReference>
<dbReference type="GO" id="GO:0005524">
    <property type="term" value="F:ATP binding"/>
    <property type="evidence" value="ECO:0007669"/>
    <property type="project" value="InterPro"/>
</dbReference>
<evidence type="ECO:0000259" key="1">
    <source>
        <dbReference type="Pfam" id="PF13175"/>
    </source>
</evidence>
<dbReference type="InterPro" id="IPR041685">
    <property type="entry name" value="AAA_GajA/Old/RecF-like"/>
</dbReference>
<comment type="caution">
    <text evidence="4">The sequence shown here is derived from an EMBL/GenBank/DDBJ whole genome shotgun (WGS) entry which is preliminary data.</text>
</comment>
<dbReference type="Gene3D" id="3.40.50.300">
    <property type="entry name" value="P-loop containing nucleotide triphosphate hydrolases"/>
    <property type="match status" value="2"/>
</dbReference>